<dbReference type="PANTHER" id="PTHR24388:SF54">
    <property type="entry name" value="PROTEIN ESCARGOT"/>
    <property type="match status" value="1"/>
</dbReference>
<dbReference type="PROSITE" id="PS50157">
    <property type="entry name" value="ZINC_FINGER_C2H2_2"/>
    <property type="match status" value="3"/>
</dbReference>
<feature type="domain" description="C2H2-type" evidence="11">
    <location>
        <begin position="575"/>
        <end position="602"/>
    </location>
</feature>
<keyword evidence="8" id="KW-0539">Nucleus</keyword>
<evidence type="ECO:0000256" key="1">
    <source>
        <dbReference type="ARBA" id="ARBA00004123"/>
    </source>
</evidence>
<feature type="compositionally biased region" description="Acidic residues" evidence="10">
    <location>
        <begin position="529"/>
        <end position="545"/>
    </location>
</feature>
<comment type="subcellular location">
    <subcellularLocation>
        <location evidence="1">Nucleus</location>
    </subcellularLocation>
</comment>
<dbReference type="GO" id="GO:0071468">
    <property type="term" value="P:cellular response to acidic pH"/>
    <property type="evidence" value="ECO:0007669"/>
    <property type="project" value="UniProtKB-ARBA"/>
</dbReference>
<dbReference type="FunFam" id="3.30.160.60:FF:000181">
    <property type="entry name" value="C2H2 type zinc finger protein"/>
    <property type="match status" value="1"/>
</dbReference>
<dbReference type="Proteomes" id="UP000694255">
    <property type="component" value="Unassembled WGS sequence"/>
</dbReference>
<dbReference type="GO" id="GO:0005634">
    <property type="term" value="C:nucleus"/>
    <property type="evidence" value="ECO:0007669"/>
    <property type="project" value="UniProtKB-SubCell"/>
</dbReference>
<evidence type="ECO:0000313" key="12">
    <source>
        <dbReference type="EMBL" id="KAG7664089.1"/>
    </source>
</evidence>
<feature type="region of interest" description="Disordered" evidence="10">
    <location>
        <begin position="312"/>
        <end position="338"/>
    </location>
</feature>
<dbReference type="PROSITE" id="PS00028">
    <property type="entry name" value="ZINC_FINGER_C2H2_1"/>
    <property type="match status" value="2"/>
</dbReference>
<evidence type="ECO:0000256" key="7">
    <source>
        <dbReference type="ARBA" id="ARBA00023163"/>
    </source>
</evidence>
<gene>
    <name evidence="12" type="ORF">J8A68_002343</name>
</gene>
<comment type="caution">
    <text evidence="12">The sequence shown here is derived from an EMBL/GenBank/DDBJ whole genome shotgun (WGS) entry which is preliminary data.</text>
</comment>
<evidence type="ECO:0000256" key="8">
    <source>
        <dbReference type="ARBA" id="ARBA00023242"/>
    </source>
</evidence>
<proteinExistence type="predicted"/>
<keyword evidence="13" id="KW-1185">Reference proteome</keyword>
<feature type="compositionally biased region" description="Polar residues" evidence="10">
    <location>
        <begin position="166"/>
        <end position="188"/>
    </location>
</feature>
<protein>
    <recommendedName>
        <fullName evidence="11">C2H2-type domain-containing protein</fullName>
    </recommendedName>
</protein>
<evidence type="ECO:0000256" key="6">
    <source>
        <dbReference type="ARBA" id="ARBA00023015"/>
    </source>
</evidence>
<accession>A0A8J5QM28</accession>
<dbReference type="InterPro" id="IPR050527">
    <property type="entry name" value="Snail/Krueppel_Znf"/>
</dbReference>
<keyword evidence="6" id="KW-0805">Transcription regulation</keyword>
<dbReference type="GO" id="GO:0008270">
    <property type="term" value="F:zinc ion binding"/>
    <property type="evidence" value="ECO:0007669"/>
    <property type="project" value="UniProtKB-KW"/>
</dbReference>
<evidence type="ECO:0000256" key="2">
    <source>
        <dbReference type="ARBA" id="ARBA00022723"/>
    </source>
</evidence>
<dbReference type="PANTHER" id="PTHR24388">
    <property type="entry name" value="ZINC FINGER PROTEIN"/>
    <property type="match status" value="1"/>
</dbReference>
<dbReference type="RefSeq" id="XP_049264321.1">
    <property type="nucleotide sequence ID" value="XM_049406083.1"/>
</dbReference>
<keyword evidence="2" id="KW-0479">Metal-binding</keyword>
<dbReference type="GO" id="GO:0000978">
    <property type="term" value="F:RNA polymerase II cis-regulatory region sequence-specific DNA binding"/>
    <property type="evidence" value="ECO:0007669"/>
    <property type="project" value="TreeGrafter"/>
</dbReference>
<name>A0A8J5QM28_9ASCO</name>
<evidence type="ECO:0000259" key="11">
    <source>
        <dbReference type="PROSITE" id="PS50157"/>
    </source>
</evidence>
<dbReference type="OrthoDB" id="8117402at2759"/>
<dbReference type="SMART" id="SM00355">
    <property type="entry name" value="ZnF_C2H2"/>
    <property type="match status" value="2"/>
</dbReference>
<evidence type="ECO:0000256" key="3">
    <source>
        <dbReference type="ARBA" id="ARBA00022737"/>
    </source>
</evidence>
<organism evidence="12 13">
    <name type="scientific">[Candida] subhashii</name>
    <dbReference type="NCBI Taxonomy" id="561895"/>
    <lineage>
        <taxon>Eukaryota</taxon>
        <taxon>Fungi</taxon>
        <taxon>Dikarya</taxon>
        <taxon>Ascomycota</taxon>
        <taxon>Saccharomycotina</taxon>
        <taxon>Pichiomycetes</taxon>
        <taxon>Debaryomycetaceae</taxon>
        <taxon>Spathaspora</taxon>
    </lineage>
</organism>
<dbReference type="GeneID" id="73469144"/>
<sequence>MMSSSNQYVQKDEDQLYDILNLSPPAIVVKPSSTSESWDTTNLINDTVGVNGGQGMNYQQQQQQMKEESNYNIQTKHDDVSSYLFNQQRMHSNESNNNDFEPPPAPVEELTNDPLPDLSNYGTAMYQNDDTASDISLNTSNMPRFSSTSTTNDYLSPTSLFAGHQFSGQTTPRQSSFSHQPSQLQGSNRLVIPRSPSTHSVYSETSTHPASPYLQPSGSSHNLEAQPPQTYNSALSDVGDQPQNMFLPDQQYLESVPVNNFIHSEIALGESISSTNLANLDSVDTTSWQPTMSQRQQHEEFQELSFKVQNQQRQYQFQQSQQQQQPQMQQHPVQQVPQPQIQPEDFFYTDKENMMGVDFDITVTPPPFLDSAFASSRFNQFETISNAATNNSNTIQQSNPLTENNLSNYTSQLQQDNTQGEESGIIISIHQAPEEFAAKTPSLFSNSSANSSLRGRNNNSSSNLIPNAQLIPSSPAGGGSNKSQDQSREKDLLDPTYQAVKRGRRKSHSQRSVSGSKSPRRRSSSRYTEDEDSQDEDESDSDDEGTGNKLAREKILELASPNQSSKRTQKHPSIYSCHLCDKRFTRPYNLKSHLRTHTDERPFICSTCGKAFARQHDRKRHEDLHSGEKKYQCRGYLKDGSQYGCGRRFARADALRRHFQTEAGKQCIRSLMEEEELEKMIRRGDGMEEDEENNNNSNDSSMMNIPSVDITPPL</sequence>
<evidence type="ECO:0000256" key="4">
    <source>
        <dbReference type="ARBA" id="ARBA00022771"/>
    </source>
</evidence>
<dbReference type="FunFam" id="3.30.160.60:FF:000065">
    <property type="entry name" value="B-cell CLL/lymphoma 6, member B"/>
    <property type="match status" value="1"/>
</dbReference>
<feature type="region of interest" description="Disordered" evidence="10">
    <location>
        <begin position="681"/>
        <end position="714"/>
    </location>
</feature>
<feature type="compositionally biased region" description="Polar residues" evidence="10">
    <location>
        <begin position="195"/>
        <end position="235"/>
    </location>
</feature>
<feature type="compositionally biased region" description="Low complexity" evidence="10">
    <location>
        <begin position="694"/>
        <end position="704"/>
    </location>
</feature>
<feature type="region of interest" description="Disordered" evidence="10">
    <location>
        <begin position="92"/>
        <end position="111"/>
    </location>
</feature>
<dbReference type="GO" id="GO:0000981">
    <property type="term" value="F:DNA-binding transcription factor activity, RNA polymerase II-specific"/>
    <property type="evidence" value="ECO:0007669"/>
    <property type="project" value="TreeGrafter"/>
</dbReference>
<dbReference type="InterPro" id="IPR013087">
    <property type="entry name" value="Znf_C2H2_type"/>
</dbReference>
<dbReference type="EMBL" id="JAGSYN010000107">
    <property type="protein sequence ID" value="KAG7664089.1"/>
    <property type="molecule type" value="Genomic_DNA"/>
</dbReference>
<feature type="region of interest" description="Disordered" evidence="10">
    <location>
        <begin position="442"/>
        <end position="548"/>
    </location>
</feature>
<feature type="domain" description="C2H2-type" evidence="11">
    <location>
        <begin position="631"/>
        <end position="667"/>
    </location>
</feature>
<dbReference type="AlphaFoldDB" id="A0A8J5QM28"/>
<evidence type="ECO:0000256" key="10">
    <source>
        <dbReference type="SAM" id="MobiDB-lite"/>
    </source>
</evidence>
<dbReference type="Pfam" id="PF00096">
    <property type="entry name" value="zf-C2H2"/>
    <property type="match status" value="2"/>
</dbReference>
<feature type="domain" description="C2H2-type" evidence="11">
    <location>
        <begin position="603"/>
        <end position="630"/>
    </location>
</feature>
<keyword evidence="7" id="KW-0804">Transcription</keyword>
<feature type="compositionally biased region" description="Low complexity" evidence="10">
    <location>
        <begin position="442"/>
        <end position="464"/>
    </location>
</feature>
<keyword evidence="4 9" id="KW-0863">Zinc-finger</keyword>
<keyword evidence="3" id="KW-0677">Repeat</keyword>
<evidence type="ECO:0000256" key="9">
    <source>
        <dbReference type="PROSITE-ProRule" id="PRU00042"/>
    </source>
</evidence>
<dbReference type="GO" id="GO:0071248">
    <property type="term" value="P:cellular response to metal ion"/>
    <property type="evidence" value="ECO:0007669"/>
    <property type="project" value="UniProtKB-ARBA"/>
</dbReference>
<feature type="region of interest" description="Disordered" evidence="10">
    <location>
        <begin position="163"/>
        <end position="245"/>
    </location>
</feature>
<keyword evidence="5" id="KW-0862">Zinc</keyword>
<evidence type="ECO:0000313" key="13">
    <source>
        <dbReference type="Proteomes" id="UP000694255"/>
    </source>
</evidence>
<reference evidence="12 13" key="1">
    <citation type="journal article" date="2021" name="DNA Res.">
        <title>Genome analysis of Candida subhashii reveals its hybrid nature and dual mitochondrial genome conformations.</title>
        <authorList>
            <person name="Mixao V."/>
            <person name="Hegedusova E."/>
            <person name="Saus E."/>
            <person name="Pryszcz L.P."/>
            <person name="Cillingova A."/>
            <person name="Nosek J."/>
            <person name="Gabaldon T."/>
        </authorList>
    </citation>
    <scope>NUCLEOTIDE SEQUENCE [LARGE SCALE GENOMIC DNA]</scope>
    <source>
        <strain evidence="12 13">CBS 10753</strain>
    </source>
</reference>
<evidence type="ECO:0000256" key="5">
    <source>
        <dbReference type="ARBA" id="ARBA00022833"/>
    </source>
</evidence>